<feature type="binding site" evidence="3">
    <location>
        <position position="290"/>
    </location>
    <ligand>
        <name>FAD</name>
        <dbReference type="ChEBI" id="CHEBI:57692"/>
    </ligand>
</feature>
<evidence type="ECO:0000313" key="5">
    <source>
        <dbReference type="EMBL" id="HGH60612.1"/>
    </source>
</evidence>
<feature type="binding site" evidence="3">
    <location>
        <position position="213"/>
    </location>
    <ligand>
        <name>FAD</name>
        <dbReference type="ChEBI" id="CHEBI:57692"/>
    </ligand>
</feature>
<evidence type="ECO:0000256" key="3">
    <source>
        <dbReference type="PIRSR" id="PIRSR000089-1"/>
    </source>
</evidence>
<dbReference type="EMBL" id="DTGT01000153">
    <property type="protein sequence ID" value="HGH60612.1"/>
    <property type="molecule type" value="Genomic_DNA"/>
</dbReference>
<keyword evidence="3" id="KW-0274">FAD</keyword>
<dbReference type="PIRSF" id="PIRSF000089">
    <property type="entry name" value="Electra_flavoP_a"/>
    <property type="match status" value="1"/>
</dbReference>
<protein>
    <submittedName>
        <fullName evidence="5">Electron transfer flavoprotein subunit alpha/FixB family protein</fullName>
    </submittedName>
</protein>
<dbReference type="InterPro" id="IPR014730">
    <property type="entry name" value="ETF_a/b_N"/>
</dbReference>
<comment type="cofactor">
    <cofactor evidence="3">
        <name>FAD</name>
        <dbReference type="ChEBI" id="CHEBI:57692"/>
    </cofactor>
    <text evidence="3">Binds 1 FAD per dimer.</text>
</comment>
<keyword evidence="2" id="KW-0249">Electron transport</keyword>
<proteinExistence type="inferred from homology"/>
<feature type="binding site" evidence="3">
    <location>
        <begin position="252"/>
        <end position="256"/>
    </location>
    <ligand>
        <name>FAD</name>
        <dbReference type="ChEBI" id="CHEBI:57692"/>
    </ligand>
</feature>
<sequence>MKNVFVLAEHRNQQLRDATWEAVAAARKIAADLGIEYTGILLADKVDAMAQQLAAECPKVLAVEDNAFASFNSEPITQALTTLLKDRGPFILVMTNSNAVIDVAPGLSVYLDAALATDCFGYEVRDGKFLALRQMYSYKVNALVSFKNAQNIVVTLRGGAFSFSPGAQGPGAVEKIPSPLAEGRFKKRFLGFVEAEKGDVDISAADIIVSVGRGIGDEPDMSMFESLAEAMGGVLACSRPIVDKNLLPKYHQVGTSGVEVKPKVYLALGISGAFQHLGGIKGSPLIVAVNKDPKAPIFRVAQYGVVGDLNEIVPALEEKLQEAKK</sequence>
<dbReference type="InterPro" id="IPR014731">
    <property type="entry name" value="ETF_asu_C"/>
</dbReference>
<dbReference type="InterPro" id="IPR001308">
    <property type="entry name" value="ETF_a/FixB"/>
</dbReference>
<evidence type="ECO:0000256" key="1">
    <source>
        <dbReference type="ARBA" id="ARBA00005817"/>
    </source>
</evidence>
<dbReference type="GO" id="GO:0009055">
    <property type="term" value="F:electron transfer activity"/>
    <property type="evidence" value="ECO:0007669"/>
    <property type="project" value="InterPro"/>
</dbReference>
<feature type="domain" description="Electron transfer flavoprotein alpha/beta-subunit N-terminal" evidence="4">
    <location>
        <begin position="4"/>
        <end position="189"/>
    </location>
</feature>
<dbReference type="InterPro" id="IPR029035">
    <property type="entry name" value="DHS-like_NAD/FAD-binding_dom"/>
</dbReference>
<comment type="similarity">
    <text evidence="1">Belongs to the ETF alpha-subunit/FixB family.</text>
</comment>
<dbReference type="GO" id="GO:0033539">
    <property type="term" value="P:fatty acid beta-oxidation using acyl-CoA dehydrogenase"/>
    <property type="evidence" value="ECO:0007669"/>
    <property type="project" value="TreeGrafter"/>
</dbReference>
<dbReference type="GO" id="GO:0050660">
    <property type="term" value="F:flavin adenine dinucleotide binding"/>
    <property type="evidence" value="ECO:0007669"/>
    <property type="project" value="InterPro"/>
</dbReference>
<feature type="binding site" evidence="3">
    <location>
        <begin position="269"/>
        <end position="276"/>
    </location>
    <ligand>
        <name>FAD</name>
        <dbReference type="ChEBI" id="CHEBI:57692"/>
    </ligand>
</feature>
<evidence type="ECO:0000259" key="4">
    <source>
        <dbReference type="SMART" id="SM00893"/>
    </source>
</evidence>
<dbReference type="Gene3D" id="3.40.50.620">
    <property type="entry name" value="HUPs"/>
    <property type="match status" value="1"/>
</dbReference>
<dbReference type="PANTHER" id="PTHR43153:SF1">
    <property type="entry name" value="ELECTRON TRANSFER FLAVOPROTEIN SUBUNIT ALPHA, MITOCHONDRIAL"/>
    <property type="match status" value="1"/>
</dbReference>
<dbReference type="Pfam" id="PF01012">
    <property type="entry name" value="ETF"/>
    <property type="match status" value="1"/>
</dbReference>
<accession>A0A7C4ETE7</accession>
<evidence type="ECO:0000256" key="2">
    <source>
        <dbReference type="ARBA" id="ARBA00022982"/>
    </source>
</evidence>
<reference evidence="5" key="1">
    <citation type="journal article" date="2020" name="mSystems">
        <title>Genome- and Community-Level Interaction Insights into Carbon Utilization and Element Cycling Functions of Hydrothermarchaeota in Hydrothermal Sediment.</title>
        <authorList>
            <person name="Zhou Z."/>
            <person name="Liu Y."/>
            <person name="Xu W."/>
            <person name="Pan J."/>
            <person name="Luo Z.H."/>
            <person name="Li M."/>
        </authorList>
    </citation>
    <scope>NUCLEOTIDE SEQUENCE [LARGE SCALE GENOMIC DNA]</scope>
    <source>
        <strain evidence="5">SpSt-769</strain>
    </source>
</reference>
<dbReference type="InterPro" id="IPR014729">
    <property type="entry name" value="Rossmann-like_a/b/a_fold"/>
</dbReference>
<dbReference type="SUPFAM" id="SSF52467">
    <property type="entry name" value="DHS-like NAD/FAD-binding domain"/>
    <property type="match status" value="1"/>
</dbReference>
<organism evidence="5">
    <name type="scientific">Desulfomonile tiedjei</name>
    <dbReference type="NCBI Taxonomy" id="2358"/>
    <lineage>
        <taxon>Bacteria</taxon>
        <taxon>Pseudomonadati</taxon>
        <taxon>Thermodesulfobacteriota</taxon>
        <taxon>Desulfomonilia</taxon>
        <taxon>Desulfomonilales</taxon>
        <taxon>Desulfomonilaceae</taxon>
        <taxon>Desulfomonile</taxon>
    </lineage>
</organism>
<gene>
    <name evidence="5" type="ORF">ENV54_04855</name>
</gene>
<comment type="caution">
    <text evidence="5">The sequence shown here is derived from an EMBL/GenBank/DDBJ whole genome shotgun (WGS) entry which is preliminary data.</text>
</comment>
<dbReference type="Gene3D" id="3.40.50.1220">
    <property type="entry name" value="TPP-binding domain"/>
    <property type="match status" value="1"/>
</dbReference>
<dbReference type="PANTHER" id="PTHR43153">
    <property type="entry name" value="ELECTRON TRANSFER FLAVOPROTEIN ALPHA"/>
    <property type="match status" value="1"/>
</dbReference>
<feature type="binding site" evidence="3">
    <location>
        <begin position="238"/>
        <end position="239"/>
    </location>
    <ligand>
        <name>FAD</name>
        <dbReference type="ChEBI" id="CHEBI:57692"/>
    </ligand>
</feature>
<dbReference type="SUPFAM" id="SSF52402">
    <property type="entry name" value="Adenine nucleotide alpha hydrolases-like"/>
    <property type="match status" value="1"/>
</dbReference>
<name>A0A7C4ETE7_9BACT</name>
<keyword evidence="2" id="KW-0813">Transport</keyword>
<keyword evidence="3" id="KW-0285">Flavoprotein</keyword>
<dbReference type="AlphaFoldDB" id="A0A7C4ETE7"/>
<dbReference type="SMART" id="SM00893">
    <property type="entry name" value="ETF"/>
    <property type="match status" value="1"/>
</dbReference>
<dbReference type="Pfam" id="PF00766">
    <property type="entry name" value="ETF_alpha"/>
    <property type="match status" value="1"/>
</dbReference>